<reference evidence="1 2" key="1">
    <citation type="submission" date="2018-05" db="EMBL/GenBank/DDBJ databases">
        <title>Genomic Encyclopedia of Type Strains, Phase III (KMG-III): the genomes of soil and plant-associated and newly described type strains.</title>
        <authorList>
            <person name="Whitman W."/>
        </authorList>
    </citation>
    <scope>NUCLEOTIDE SEQUENCE [LARGE SCALE GENOMIC DNA]</scope>
    <source>
        <strain evidence="1 2">CECT 5696</strain>
    </source>
</reference>
<dbReference type="EMBL" id="QGTQ01000002">
    <property type="protein sequence ID" value="PWW07315.1"/>
    <property type="molecule type" value="Genomic_DNA"/>
</dbReference>
<dbReference type="Proteomes" id="UP000246635">
    <property type="component" value="Unassembled WGS sequence"/>
</dbReference>
<keyword evidence="2" id="KW-1185">Reference proteome</keyword>
<gene>
    <name evidence="1" type="ORF">DFQ01_102207</name>
</gene>
<evidence type="ECO:0000313" key="2">
    <source>
        <dbReference type="Proteomes" id="UP000246635"/>
    </source>
</evidence>
<name>A0A2V2Z2G3_9BACL</name>
<sequence length="356" mass="42630">MSKLLPIYEPIVKSYKHHALKLAMMDKEVNFPWVISNFIQLYTPYNLFDDPNCDYHFLDFYLLSKNDESSPWLEIKNIHNLVFKRNQNVIDFMHKAIDDDYYLYLYYDAYYLPHSYSYKKEHSPTNILIHGYNEKDRLVYGYDYSYNGIYKLEVQQIDYDSFEQSIIHLDYSNDSWAEYSQMCRPLTVNQMVDISMIIMLLTDYLDAYPSYKRVKDGSYFGNSYFGIEVYKSLKHYLELLKCNKTTGNILPFSILWEHKRCLVHLFEYLYRNGVVHRQELLNPFRILEEQAFNLRNMMLKFMLTKKESLIERMIPIVDAIEQCERSSLSLLVQLLNQSEFLLPRNSSDQLSIPSFT</sequence>
<protein>
    <recommendedName>
        <fullName evidence="3">Butirosin biosynthesis protein H-like</fullName>
    </recommendedName>
</protein>
<evidence type="ECO:0000313" key="1">
    <source>
        <dbReference type="EMBL" id="PWW07315.1"/>
    </source>
</evidence>
<dbReference type="RefSeq" id="WP_110042569.1">
    <property type="nucleotide sequence ID" value="NZ_CP054612.1"/>
</dbReference>
<comment type="caution">
    <text evidence="1">The sequence shown here is derived from an EMBL/GenBank/DDBJ whole genome shotgun (WGS) entry which is preliminary data.</text>
</comment>
<dbReference type="AlphaFoldDB" id="A0A2V2Z2G3"/>
<organism evidence="1 2">
    <name type="scientific">Paenibacillus cellulosilyticus</name>
    <dbReference type="NCBI Taxonomy" id="375489"/>
    <lineage>
        <taxon>Bacteria</taxon>
        <taxon>Bacillati</taxon>
        <taxon>Bacillota</taxon>
        <taxon>Bacilli</taxon>
        <taxon>Bacillales</taxon>
        <taxon>Paenibacillaceae</taxon>
        <taxon>Paenibacillus</taxon>
    </lineage>
</organism>
<proteinExistence type="predicted"/>
<dbReference type="OrthoDB" id="2624539at2"/>
<accession>A0A2V2Z2G3</accession>
<evidence type="ECO:0008006" key="3">
    <source>
        <dbReference type="Google" id="ProtNLM"/>
    </source>
</evidence>